<dbReference type="Pfam" id="PF00239">
    <property type="entry name" value="Resolvase"/>
    <property type="match status" value="1"/>
</dbReference>
<dbReference type="PANTHER" id="PTHR30461:SF26">
    <property type="entry name" value="RESOLVASE HOMOLOG YNEB"/>
    <property type="match status" value="1"/>
</dbReference>
<dbReference type="GO" id="GO:0003677">
    <property type="term" value="F:DNA binding"/>
    <property type="evidence" value="ECO:0007669"/>
    <property type="project" value="InterPro"/>
</dbReference>
<evidence type="ECO:0000256" key="1">
    <source>
        <dbReference type="ARBA" id="ARBA00009913"/>
    </source>
</evidence>
<dbReference type="RefSeq" id="WP_185130362.1">
    <property type="nucleotide sequence ID" value="NZ_JACJVO010000021.1"/>
</dbReference>
<dbReference type="PANTHER" id="PTHR30461">
    <property type="entry name" value="DNA-INVERTASE FROM LAMBDOID PROPHAGE"/>
    <property type="match status" value="1"/>
</dbReference>
<dbReference type="SMART" id="SM00857">
    <property type="entry name" value="Resolvase"/>
    <property type="match status" value="1"/>
</dbReference>
<comment type="similarity">
    <text evidence="1">Belongs to the site-specific recombinase resolvase family.</text>
</comment>
<feature type="domain" description="Resolvase/invertase-type recombinase catalytic" evidence="2">
    <location>
        <begin position="1"/>
        <end position="148"/>
    </location>
</feature>
<proteinExistence type="inferred from homology"/>
<dbReference type="InterPro" id="IPR006119">
    <property type="entry name" value="Resolv_N"/>
</dbReference>
<dbReference type="Proteomes" id="UP000564644">
    <property type="component" value="Unassembled WGS sequence"/>
</dbReference>
<name>A0A7X0SMF4_9BACL</name>
<dbReference type="InterPro" id="IPR036162">
    <property type="entry name" value="Resolvase-like_N_sf"/>
</dbReference>
<gene>
    <name evidence="3" type="ORF">H7C18_17415</name>
</gene>
<protein>
    <submittedName>
        <fullName evidence="3">Recombinase family protein</fullName>
    </submittedName>
</protein>
<comment type="caution">
    <text evidence="3">The sequence shown here is derived from an EMBL/GenBank/DDBJ whole genome shotgun (WGS) entry which is preliminary data.</text>
</comment>
<dbReference type="EMBL" id="JACJVO010000021">
    <property type="protein sequence ID" value="MBB6732703.1"/>
    <property type="molecule type" value="Genomic_DNA"/>
</dbReference>
<sequence length="205" mass="24062">MKLAYVRVSAKDQNPERQLVKFRELGIDERYIFVEKQSGKDFDRPRYQAMRLMLREGDLVYIDALDRLGRDYDGIIAEWKAITREINADIVCLDNETLFDSRKFKTMGDFGKVMEDQFLSLLAYVAEQERKKNRQRQAEGIEVARAEGVSFGRPRLEINAVFMQVYAKWKDGQMTATEAMRQAGLSKPTFYRRAKEYEQQAFKEN</sequence>
<evidence type="ECO:0000259" key="2">
    <source>
        <dbReference type="PROSITE" id="PS51736"/>
    </source>
</evidence>
<dbReference type="PROSITE" id="PS51736">
    <property type="entry name" value="RECOMBINASES_3"/>
    <property type="match status" value="1"/>
</dbReference>
<dbReference type="CDD" id="cd03768">
    <property type="entry name" value="SR_ResInv"/>
    <property type="match status" value="1"/>
</dbReference>
<dbReference type="SUPFAM" id="SSF53041">
    <property type="entry name" value="Resolvase-like"/>
    <property type="match status" value="1"/>
</dbReference>
<dbReference type="Gene3D" id="3.40.50.1390">
    <property type="entry name" value="Resolvase, N-terminal catalytic domain"/>
    <property type="match status" value="1"/>
</dbReference>
<organism evidence="3 4">
    <name type="scientific">Cohnella zeiphila</name>
    <dbReference type="NCBI Taxonomy" id="2761120"/>
    <lineage>
        <taxon>Bacteria</taxon>
        <taxon>Bacillati</taxon>
        <taxon>Bacillota</taxon>
        <taxon>Bacilli</taxon>
        <taxon>Bacillales</taxon>
        <taxon>Paenibacillaceae</taxon>
        <taxon>Cohnella</taxon>
    </lineage>
</organism>
<dbReference type="InterPro" id="IPR050639">
    <property type="entry name" value="SSR_resolvase"/>
</dbReference>
<keyword evidence="4" id="KW-1185">Reference proteome</keyword>
<dbReference type="AlphaFoldDB" id="A0A7X0SMF4"/>
<accession>A0A7X0SMF4</accession>
<dbReference type="GO" id="GO:0000150">
    <property type="term" value="F:DNA strand exchange activity"/>
    <property type="evidence" value="ECO:0007669"/>
    <property type="project" value="InterPro"/>
</dbReference>
<reference evidence="3 4" key="1">
    <citation type="submission" date="2020-08" db="EMBL/GenBank/DDBJ databases">
        <title>Cohnella phylogeny.</title>
        <authorList>
            <person name="Dunlap C."/>
        </authorList>
    </citation>
    <scope>NUCLEOTIDE SEQUENCE [LARGE SCALE GENOMIC DNA]</scope>
    <source>
        <strain evidence="3 4">CBP 2801</strain>
    </source>
</reference>
<evidence type="ECO:0000313" key="3">
    <source>
        <dbReference type="EMBL" id="MBB6732703.1"/>
    </source>
</evidence>
<evidence type="ECO:0000313" key="4">
    <source>
        <dbReference type="Proteomes" id="UP000564644"/>
    </source>
</evidence>